<dbReference type="EMBL" id="JAVDXU010000001">
    <property type="protein sequence ID" value="MDR7267760.1"/>
    <property type="molecule type" value="Genomic_DNA"/>
</dbReference>
<dbReference type="Pfam" id="PF08241">
    <property type="entry name" value="Methyltransf_11"/>
    <property type="match status" value="1"/>
</dbReference>
<dbReference type="PANTHER" id="PTHR43861">
    <property type="entry name" value="TRANS-ACONITATE 2-METHYLTRANSFERASE-RELATED"/>
    <property type="match status" value="1"/>
</dbReference>
<dbReference type="CDD" id="cd02440">
    <property type="entry name" value="AdoMet_MTases"/>
    <property type="match status" value="1"/>
</dbReference>
<dbReference type="Gene3D" id="3.40.50.150">
    <property type="entry name" value="Vaccinia Virus protein VP39"/>
    <property type="match status" value="1"/>
</dbReference>
<feature type="domain" description="Methyltransferase type 11" evidence="1">
    <location>
        <begin position="53"/>
        <end position="148"/>
    </location>
</feature>
<dbReference type="GO" id="GO:0032259">
    <property type="term" value="P:methylation"/>
    <property type="evidence" value="ECO:0007669"/>
    <property type="project" value="UniProtKB-KW"/>
</dbReference>
<evidence type="ECO:0000259" key="1">
    <source>
        <dbReference type="Pfam" id="PF08241"/>
    </source>
</evidence>
<dbReference type="PANTHER" id="PTHR43861:SF1">
    <property type="entry name" value="TRANS-ACONITATE 2-METHYLTRANSFERASE"/>
    <property type="match status" value="1"/>
</dbReference>
<dbReference type="Proteomes" id="UP001180453">
    <property type="component" value="Unassembled WGS sequence"/>
</dbReference>
<proteinExistence type="predicted"/>
<comment type="caution">
    <text evidence="2">The sequence shown here is derived from an EMBL/GenBank/DDBJ whole genome shotgun (WGS) entry which is preliminary data.</text>
</comment>
<evidence type="ECO:0000313" key="2">
    <source>
        <dbReference type="EMBL" id="MDR7267760.1"/>
    </source>
</evidence>
<dbReference type="GO" id="GO:0008168">
    <property type="term" value="F:methyltransferase activity"/>
    <property type="evidence" value="ECO:0007669"/>
    <property type="project" value="UniProtKB-KW"/>
</dbReference>
<keyword evidence="2" id="KW-0808">Transferase</keyword>
<dbReference type="RefSeq" id="WP_310260097.1">
    <property type="nucleotide sequence ID" value="NZ_JAVDXU010000001.1"/>
</dbReference>
<dbReference type="SUPFAM" id="SSF53335">
    <property type="entry name" value="S-adenosyl-L-methionine-dependent methyltransferases"/>
    <property type="match status" value="1"/>
</dbReference>
<accession>A0ABU1YFY1</accession>
<keyword evidence="3" id="KW-1185">Reference proteome</keyword>
<sequence>MPVPPDDASKPGLLGDTAQRDYSRKLGLFMRFAEPELRAAIATLGLAPGMHVLDAGCGSGESLAWLAEAVGTGGRVVGVDLSYAHLAAARRQAPPQVQLLAGDLMTLVMPAASFDAIWSANTLHHFTDPLAALQRLSGWLQAGGRLVVGQTGFLPEMLFAWDMRLERAVVDAVRAHYRDKYGLDERRLAAVRANVGLLRQAGLADVQARTFTIERISPLDAAARDYVLEAQFRSTFGERLRPWLSAEDFAALQKLCDPDDPGFALDRPDFHYLQTFTVVSGRKS</sequence>
<gene>
    <name evidence="2" type="ORF">J2X20_000389</name>
</gene>
<dbReference type="InterPro" id="IPR013216">
    <property type="entry name" value="Methyltransf_11"/>
</dbReference>
<name>A0ABU1YFY1_ROSSA</name>
<keyword evidence="2" id="KW-0489">Methyltransferase</keyword>
<evidence type="ECO:0000313" key="3">
    <source>
        <dbReference type="Proteomes" id="UP001180453"/>
    </source>
</evidence>
<dbReference type="InterPro" id="IPR029063">
    <property type="entry name" value="SAM-dependent_MTases_sf"/>
</dbReference>
<protein>
    <submittedName>
        <fullName evidence="2">SAM-dependent methyltransferase</fullName>
    </submittedName>
</protein>
<organism evidence="2 3">
    <name type="scientific">Roseateles saccharophilus</name>
    <name type="common">Pseudomonas saccharophila</name>
    <dbReference type="NCBI Taxonomy" id="304"/>
    <lineage>
        <taxon>Bacteria</taxon>
        <taxon>Pseudomonadati</taxon>
        <taxon>Pseudomonadota</taxon>
        <taxon>Betaproteobacteria</taxon>
        <taxon>Burkholderiales</taxon>
        <taxon>Sphaerotilaceae</taxon>
        <taxon>Roseateles</taxon>
    </lineage>
</organism>
<reference evidence="2 3" key="1">
    <citation type="submission" date="2023-07" db="EMBL/GenBank/DDBJ databases">
        <title>Sorghum-associated microbial communities from plants grown in Nebraska, USA.</title>
        <authorList>
            <person name="Schachtman D."/>
        </authorList>
    </citation>
    <scope>NUCLEOTIDE SEQUENCE [LARGE SCALE GENOMIC DNA]</scope>
    <source>
        <strain evidence="2 3">BE314</strain>
    </source>
</reference>